<dbReference type="PATRIC" id="fig|702438.4.peg.2035"/>
<dbReference type="GO" id="GO:0005737">
    <property type="term" value="C:cytoplasm"/>
    <property type="evidence" value="ECO:0007669"/>
    <property type="project" value="TreeGrafter"/>
</dbReference>
<feature type="signal peptide" evidence="1">
    <location>
        <begin position="1"/>
        <end position="20"/>
    </location>
</feature>
<evidence type="ECO:0000313" key="3">
    <source>
        <dbReference type="EMBL" id="EGV29210.1"/>
    </source>
</evidence>
<dbReference type="Gene3D" id="3.60.21.10">
    <property type="match status" value="1"/>
</dbReference>
<evidence type="ECO:0000313" key="4">
    <source>
        <dbReference type="Proteomes" id="UP000005141"/>
    </source>
</evidence>
<comment type="caution">
    <text evidence="3">The sequence shown here is derived from an EMBL/GenBank/DDBJ whole genome shotgun (WGS) entry which is preliminary data.</text>
</comment>
<dbReference type="GO" id="GO:0016788">
    <property type="term" value="F:hydrolase activity, acting on ester bonds"/>
    <property type="evidence" value="ECO:0007669"/>
    <property type="project" value="TreeGrafter"/>
</dbReference>
<dbReference type="SUPFAM" id="SSF56300">
    <property type="entry name" value="Metallo-dependent phosphatases"/>
    <property type="match status" value="1"/>
</dbReference>
<evidence type="ECO:0000259" key="2">
    <source>
        <dbReference type="Pfam" id="PF00149"/>
    </source>
</evidence>
<organism evidence="3 4">
    <name type="scientific">Segatella oulorum F0390</name>
    <dbReference type="NCBI Taxonomy" id="702438"/>
    <lineage>
        <taxon>Bacteria</taxon>
        <taxon>Pseudomonadati</taxon>
        <taxon>Bacteroidota</taxon>
        <taxon>Bacteroidia</taxon>
        <taxon>Bacteroidales</taxon>
        <taxon>Prevotellaceae</taxon>
        <taxon>Segatella</taxon>
    </lineage>
</organism>
<dbReference type="Proteomes" id="UP000005141">
    <property type="component" value="Unassembled WGS sequence"/>
</dbReference>
<name>G1WDR1_9BACT</name>
<dbReference type="Pfam" id="PF00149">
    <property type="entry name" value="Metallophos"/>
    <property type="match status" value="1"/>
</dbReference>
<dbReference type="InterPro" id="IPR004843">
    <property type="entry name" value="Calcineurin-like_PHP"/>
</dbReference>
<dbReference type="PANTHER" id="PTHR32440">
    <property type="entry name" value="PHOSPHATASE DCR2-RELATED-RELATED"/>
    <property type="match status" value="1"/>
</dbReference>
<dbReference type="InterPro" id="IPR029052">
    <property type="entry name" value="Metallo-depent_PP-like"/>
</dbReference>
<protein>
    <recommendedName>
        <fullName evidence="2">Calcineurin-like phosphoesterase domain-containing protein</fullName>
    </recommendedName>
</protein>
<dbReference type="HOGENOM" id="CLU_019692_0_1_10"/>
<feature type="domain" description="Calcineurin-like phosphoesterase" evidence="2">
    <location>
        <begin position="31"/>
        <end position="262"/>
    </location>
</feature>
<sequence>MMKKMMVALLLVGSATLTMAQTLKFNSEGRFKIMQITDVHYNGSAASVAALPVIDRLLTAEKPDLIVLTGDIIWGPPAKENLLSVLNRIAKHHIPFVYEFGNHDFEQGLSNRKLYELARQVDDNICPEIKDGQELDYVLTIQSSHDQQPAARLYCFDSHAYPKGFPKDKSKGIYAWLTFEQVDWYRKQAQMAKQTYRNKVLPALAFFHIPLPEYKQAATTETATLIGTRREAVCSPDFNSGMFTAMVEEGDVMAIFAGHDHDNDYAVMWKDLLLAYGRYTGGNTVYNHLKPGARVIILEEGKRRFTTYIREWDGNRCDFSTYPDSYVMDDWTKRAPVRYE</sequence>
<reference evidence="3 4" key="1">
    <citation type="submission" date="2011-07" db="EMBL/GenBank/DDBJ databases">
        <title>The Genome Sequence of Prevotella oulorum F0390.</title>
        <authorList>
            <consortium name="The Broad Institute Genome Sequencing Platform"/>
            <consortium name="The Broad Institute Genome Sequencing Center for Infectious Disease"/>
            <person name="Earl A."/>
            <person name="Ward D."/>
            <person name="Feldgarden M."/>
            <person name="Gevers D."/>
            <person name="Izard J."/>
            <person name="Ganesan A."/>
            <person name="Baranova O.V."/>
            <person name="Blanton J.M."/>
            <person name="Tanner A.C."/>
            <person name="Dewhirst F.E."/>
            <person name="Young S.K."/>
            <person name="Zeng Q."/>
            <person name="Gargeya S."/>
            <person name="Fitzgerald M."/>
            <person name="Haas B."/>
            <person name="Abouelleil A."/>
            <person name="Alvarado L."/>
            <person name="Arachchi H.M."/>
            <person name="Berlin A."/>
            <person name="Brown A."/>
            <person name="Chapman S.B."/>
            <person name="Chen Z."/>
            <person name="Dunbar C."/>
            <person name="Freedman E."/>
            <person name="Gearin G."/>
            <person name="Gellesch M."/>
            <person name="Goldberg J."/>
            <person name="Griggs A."/>
            <person name="Gujja S."/>
            <person name="Heiman D."/>
            <person name="Howarth C."/>
            <person name="Larson L."/>
            <person name="Lui A."/>
            <person name="MacDonald P.J.P."/>
            <person name="Mehta T."/>
            <person name="Montmayeur A."/>
            <person name="Murphy C."/>
            <person name="Neiman D."/>
            <person name="Pearson M."/>
            <person name="Priest M."/>
            <person name="Roberts A."/>
            <person name="Saif S."/>
            <person name="Shea T."/>
            <person name="Shenoy N."/>
            <person name="Sisk P."/>
            <person name="Stolte C."/>
            <person name="Sykes S."/>
            <person name="Wortman J."/>
            <person name="Nusbaum C."/>
            <person name="Birren B."/>
        </authorList>
    </citation>
    <scope>NUCLEOTIDE SEQUENCE [LARGE SCALE GENOMIC DNA]</scope>
    <source>
        <strain evidence="3 4">F0390</strain>
    </source>
</reference>
<dbReference type="PANTHER" id="PTHR32440:SF11">
    <property type="entry name" value="METALLOPHOSPHOESTERASE DOMAIN-CONTAINING PROTEIN"/>
    <property type="match status" value="1"/>
</dbReference>
<feature type="chain" id="PRO_5003424920" description="Calcineurin-like phosphoesterase domain-containing protein" evidence="1">
    <location>
        <begin position="21"/>
        <end position="340"/>
    </location>
</feature>
<dbReference type="EMBL" id="ADGI01000062">
    <property type="protein sequence ID" value="EGV29210.1"/>
    <property type="molecule type" value="Genomic_DNA"/>
</dbReference>
<dbReference type="eggNOG" id="COG1409">
    <property type="taxonomic scope" value="Bacteria"/>
</dbReference>
<gene>
    <name evidence="3" type="ORF">HMPREF9431_01962</name>
</gene>
<keyword evidence="4" id="KW-1185">Reference proteome</keyword>
<dbReference type="AlphaFoldDB" id="G1WDR1"/>
<accession>G1WDR1</accession>
<keyword evidence="1" id="KW-0732">Signal</keyword>
<proteinExistence type="predicted"/>
<dbReference type="CDD" id="cd07383">
    <property type="entry name" value="MPP_Dcr2"/>
    <property type="match status" value="1"/>
</dbReference>
<evidence type="ECO:0000256" key="1">
    <source>
        <dbReference type="SAM" id="SignalP"/>
    </source>
</evidence>